<evidence type="ECO:0000313" key="3">
    <source>
        <dbReference type="Proteomes" id="UP001500033"/>
    </source>
</evidence>
<dbReference type="InterPro" id="IPR037523">
    <property type="entry name" value="VOC_core"/>
</dbReference>
<reference evidence="2 3" key="1">
    <citation type="journal article" date="2019" name="Int. J. Syst. Evol. Microbiol.">
        <title>The Global Catalogue of Microorganisms (GCM) 10K type strain sequencing project: providing services to taxonomists for standard genome sequencing and annotation.</title>
        <authorList>
            <consortium name="The Broad Institute Genomics Platform"/>
            <consortium name="The Broad Institute Genome Sequencing Center for Infectious Disease"/>
            <person name="Wu L."/>
            <person name="Ma J."/>
        </authorList>
    </citation>
    <scope>NUCLEOTIDE SEQUENCE [LARGE SCALE GENOMIC DNA]</scope>
    <source>
        <strain evidence="2 3">JCM 11445</strain>
    </source>
</reference>
<feature type="domain" description="VOC" evidence="1">
    <location>
        <begin position="66"/>
        <end position="174"/>
    </location>
</feature>
<proteinExistence type="predicted"/>
<name>A0ABN1SVW0_9ACTN</name>
<evidence type="ECO:0000313" key="2">
    <source>
        <dbReference type="EMBL" id="GAA1006756.1"/>
    </source>
</evidence>
<dbReference type="SUPFAM" id="SSF54593">
    <property type="entry name" value="Glyoxalase/Bleomycin resistance protein/Dihydroxybiphenyl dioxygenase"/>
    <property type="match status" value="1"/>
</dbReference>
<accession>A0ABN1SVW0</accession>
<organism evidence="2 3">
    <name type="scientific">Streptomyces rhizosphaericus</name>
    <dbReference type="NCBI Taxonomy" id="114699"/>
    <lineage>
        <taxon>Bacteria</taxon>
        <taxon>Bacillati</taxon>
        <taxon>Actinomycetota</taxon>
        <taxon>Actinomycetes</taxon>
        <taxon>Kitasatosporales</taxon>
        <taxon>Streptomycetaceae</taxon>
        <taxon>Streptomyces</taxon>
        <taxon>Streptomyces violaceusniger group</taxon>
    </lineage>
</organism>
<dbReference type="Proteomes" id="UP001500033">
    <property type="component" value="Unassembled WGS sequence"/>
</dbReference>
<protein>
    <recommendedName>
        <fullName evidence="1">VOC domain-containing protein</fullName>
    </recommendedName>
</protein>
<comment type="caution">
    <text evidence="2">The sequence shown here is derived from an EMBL/GenBank/DDBJ whole genome shotgun (WGS) entry which is preliminary data.</text>
</comment>
<dbReference type="EMBL" id="BAAAIE010000344">
    <property type="protein sequence ID" value="GAA1006756.1"/>
    <property type="molecule type" value="Genomic_DNA"/>
</dbReference>
<dbReference type="PROSITE" id="PS51819">
    <property type="entry name" value="VOC"/>
    <property type="match status" value="1"/>
</dbReference>
<dbReference type="Gene3D" id="3.10.180.10">
    <property type="entry name" value="2,3-Dihydroxybiphenyl 1,2-Dioxygenase, domain 1"/>
    <property type="match status" value="1"/>
</dbReference>
<sequence length="174" mass="17896">MRKPVTGWAYLPLSSVTPWTGTDAVLRMAAASFGAAPLSAAANRVCDEFACSVGSVSCMTIDTALPVAAVMAAVPVRDAAVAKRFYERLLGATPDDSPMPGLRQWNLGDGVLQVMVDPERAGGGLATLMLDDLAAAAEGVRVRGVSLDIAQGEVVTAVARVVDPDGNAITLVQA</sequence>
<keyword evidence="3" id="KW-1185">Reference proteome</keyword>
<gene>
    <name evidence="2" type="ORF">GCM10009576_098690</name>
</gene>
<evidence type="ECO:0000259" key="1">
    <source>
        <dbReference type="PROSITE" id="PS51819"/>
    </source>
</evidence>
<dbReference type="InterPro" id="IPR029068">
    <property type="entry name" value="Glyas_Bleomycin-R_OHBP_Dase"/>
</dbReference>